<dbReference type="CDD" id="cd12148">
    <property type="entry name" value="fungal_TF_MHR"/>
    <property type="match status" value="1"/>
</dbReference>
<evidence type="ECO:0000256" key="4">
    <source>
        <dbReference type="ARBA" id="ARBA00023015"/>
    </source>
</evidence>
<evidence type="ECO:0000256" key="6">
    <source>
        <dbReference type="ARBA" id="ARBA00023163"/>
    </source>
</evidence>
<dbReference type="PANTHER" id="PTHR31313:SF81">
    <property type="entry name" value="TY1 ENHANCER ACTIVATOR"/>
    <property type="match status" value="1"/>
</dbReference>
<dbReference type="EMBL" id="JAEVFJ010000032">
    <property type="protein sequence ID" value="KAH8092517.1"/>
    <property type="molecule type" value="Genomic_DNA"/>
</dbReference>
<feature type="region of interest" description="Disordered" evidence="9">
    <location>
        <begin position="768"/>
        <end position="787"/>
    </location>
</feature>
<dbReference type="InterPro" id="IPR036864">
    <property type="entry name" value="Zn2-C6_fun-type_DNA-bd_sf"/>
</dbReference>
<dbReference type="InterPro" id="IPR051615">
    <property type="entry name" value="Transcr_Regulatory_Elem"/>
</dbReference>
<dbReference type="GO" id="GO:0008270">
    <property type="term" value="F:zinc ion binding"/>
    <property type="evidence" value="ECO:0007669"/>
    <property type="project" value="InterPro"/>
</dbReference>
<dbReference type="SMART" id="SM00066">
    <property type="entry name" value="GAL4"/>
    <property type="match status" value="1"/>
</dbReference>
<dbReference type="OrthoDB" id="2154091at2759"/>
<dbReference type="Pfam" id="PF04082">
    <property type="entry name" value="Fungal_trans"/>
    <property type="match status" value="1"/>
</dbReference>
<feature type="compositionally biased region" description="Polar residues" evidence="9">
    <location>
        <begin position="774"/>
        <end position="785"/>
    </location>
</feature>
<feature type="compositionally biased region" description="Polar residues" evidence="9">
    <location>
        <begin position="739"/>
        <end position="749"/>
    </location>
</feature>
<dbReference type="GO" id="GO:0005634">
    <property type="term" value="C:nucleus"/>
    <property type="evidence" value="ECO:0007669"/>
    <property type="project" value="UniProtKB-SubCell"/>
</dbReference>
<dbReference type="CDD" id="cd00067">
    <property type="entry name" value="GAL4"/>
    <property type="match status" value="1"/>
</dbReference>
<gene>
    <name evidence="11" type="ORF">BXZ70DRAFT_1010830</name>
</gene>
<dbReference type="PROSITE" id="PS50048">
    <property type="entry name" value="ZN2_CY6_FUNGAL_2"/>
    <property type="match status" value="1"/>
</dbReference>
<evidence type="ECO:0000256" key="1">
    <source>
        <dbReference type="ARBA" id="ARBA00004123"/>
    </source>
</evidence>
<keyword evidence="4" id="KW-0805">Transcription regulation</keyword>
<evidence type="ECO:0000256" key="2">
    <source>
        <dbReference type="ARBA" id="ARBA00022723"/>
    </source>
</evidence>
<feature type="compositionally biased region" description="Polar residues" evidence="9">
    <location>
        <begin position="127"/>
        <end position="137"/>
    </location>
</feature>
<feature type="region of interest" description="Disordered" evidence="9">
    <location>
        <begin position="639"/>
        <end position="759"/>
    </location>
</feature>
<comment type="subcellular location">
    <subcellularLocation>
        <location evidence="1">Nucleus</location>
    </subcellularLocation>
</comment>
<dbReference type="Pfam" id="PF00172">
    <property type="entry name" value="Zn_clus"/>
    <property type="match status" value="1"/>
</dbReference>
<proteinExistence type="predicted"/>
<dbReference type="SMART" id="SM00906">
    <property type="entry name" value="Fungal_trans"/>
    <property type="match status" value="1"/>
</dbReference>
<feature type="region of interest" description="Disordered" evidence="9">
    <location>
        <begin position="880"/>
        <end position="912"/>
    </location>
</feature>
<evidence type="ECO:0000256" key="8">
    <source>
        <dbReference type="SAM" id="Coils"/>
    </source>
</evidence>
<feature type="compositionally biased region" description="Polar residues" evidence="9">
    <location>
        <begin position="705"/>
        <end position="728"/>
    </location>
</feature>
<dbReference type="AlphaFoldDB" id="A0A8K0UIT1"/>
<feature type="compositionally biased region" description="Basic residues" evidence="9">
    <location>
        <begin position="688"/>
        <end position="701"/>
    </location>
</feature>
<dbReference type="GO" id="GO:0003677">
    <property type="term" value="F:DNA binding"/>
    <property type="evidence" value="ECO:0007669"/>
    <property type="project" value="UniProtKB-KW"/>
</dbReference>
<name>A0A8K0UIT1_9AGAR</name>
<comment type="caution">
    <text evidence="11">The sequence shown here is derived from an EMBL/GenBank/DDBJ whole genome shotgun (WGS) entry which is preliminary data.</text>
</comment>
<feature type="domain" description="Zn(2)-C6 fungal-type" evidence="10">
    <location>
        <begin position="21"/>
        <end position="53"/>
    </location>
</feature>
<keyword evidence="3" id="KW-0862">Zinc</keyword>
<dbReference type="InterPro" id="IPR001138">
    <property type="entry name" value="Zn2Cys6_DnaBD"/>
</dbReference>
<keyword evidence="8" id="KW-0175">Coiled coil</keyword>
<dbReference type="GO" id="GO:0000981">
    <property type="term" value="F:DNA-binding transcription factor activity, RNA polymerase II-specific"/>
    <property type="evidence" value="ECO:0007669"/>
    <property type="project" value="InterPro"/>
</dbReference>
<dbReference type="Gene3D" id="4.10.240.10">
    <property type="entry name" value="Zn(2)-C6 fungal-type DNA-binding domain"/>
    <property type="match status" value="1"/>
</dbReference>
<organism evidence="11 12">
    <name type="scientific">Cristinia sonorae</name>
    <dbReference type="NCBI Taxonomy" id="1940300"/>
    <lineage>
        <taxon>Eukaryota</taxon>
        <taxon>Fungi</taxon>
        <taxon>Dikarya</taxon>
        <taxon>Basidiomycota</taxon>
        <taxon>Agaricomycotina</taxon>
        <taxon>Agaricomycetes</taxon>
        <taxon>Agaricomycetidae</taxon>
        <taxon>Agaricales</taxon>
        <taxon>Pleurotineae</taxon>
        <taxon>Stephanosporaceae</taxon>
        <taxon>Cristinia</taxon>
    </lineage>
</organism>
<reference evidence="11" key="1">
    <citation type="journal article" date="2021" name="New Phytol.">
        <title>Evolutionary innovations through gain and loss of genes in the ectomycorrhizal Boletales.</title>
        <authorList>
            <person name="Wu G."/>
            <person name="Miyauchi S."/>
            <person name="Morin E."/>
            <person name="Kuo A."/>
            <person name="Drula E."/>
            <person name="Varga T."/>
            <person name="Kohler A."/>
            <person name="Feng B."/>
            <person name="Cao Y."/>
            <person name="Lipzen A."/>
            <person name="Daum C."/>
            <person name="Hundley H."/>
            <person name="Pangilinan J."/>
            <person name="Johnson J."/>
            <person name="Barry K."/>
            <person name="LaButti K."/>
            <person name="Ng V."/>
            <person name="Ahrendt S."/>
            <person name="Min B."/>
            <person name="Choi I.G."/>
            <person name="Park H."/>
            <person name="Plett J.M."/>
            <person name="Magnuson J."/>
            <person name="Spatafora J.W."/>
            <person name="Nagy L.G."/>
            <person name="Henrissat B."/>
            <person name="Grigoriev I.V."/>
            <person name="Yang Z.L."/>
            <person name="Xu J."/>
            <person name="Martin F.M."/>
        </authorList>
    </citation>
    <scope>NUCLEOTIDE SEQUENCE</scope>
    <source>
        <strain evidence="11">KKN 215</strain>
    </source>
</reference>
<evidence type="ECO:0000313" key="12">
    <source>
        <dbReference type="Proteomes" id="UP000813824"/>
    </source>
</evidence>
<evidence type="ECO:0000256" key="3">
    <source>
        <dbReference type="ARBA" id="ARBA00022833"/>
    </source>
</evidence>
<evidence type="ECO:0000256" key="5">
    <source>
        <dbReference type="ARBA" id="ARBA00023125"/>
    </source>
</evidence>
<keyword evidence="6" id="KW-0804">Transcription</keyword>
<accession>A0A8K0UIT1</accession>
<sequence length="912" mass="100982">MKDDKKRTKGEGGRGTYVRQACNHCRRRKSKCDGQEPVCGPCRDSGREAECTWGKETAKKARTQQHFESLVNRIKTLERRVKELEGEIENSPVGDGPHHDHSDDTSPSRSRDFTPLKNDPEEVSALENGNTAASLSNEDSDIEKLIAPTKKLMLRESDLELYGPTSAFQMAPERKTSCDCPPNACNHRIMDHLAAPHLSPTMDWARHLPPEAPITREEHDRLLHLFFCFFSGWCMRIVPEYFLRDMRRALSTPLGHKPPKSSHYSPMLHNAIFTIAPAYSDDPRLREVRVREHFARKAKEYIENDCEKPSIPVIMGLSIIASYHATRGEQSLGYMYFGMSGRMAQALGLGIDCSQWVRSGLITEQDALDRDWAYWGTITQDVCWSLYVGRGRCFLPHKDNYKKVPIPFINTEIDQAAWSCPPAKFPLQNSNIASIFAATCELLRIGERVTEFVNGLGSDTRYASMQRVSELDIELNTWKDSLSPEVDLTASSRPVALPHRMTLHLTYWWLLILLHRPFYRRQRGGAMDIDHVKLTNRAAENVMLIASNWHSNYSIRFSPITIVQIIFSAGTVFVLSALQAISGPRLGRVTLTTSLNQIQQCIDYLAVIGESWDCSYRVREILLNIVDAQLKPRLLLRSGGAALPHPPPSQQPHTAATHNPHMNAPASPSGSMSSHNASPQMGAEILPHHRQHQSHHSHSHPQHSMVNGSPGQTYSSPSYSPQWQNMHSSPHALAGASGSLITSGPSSPSGYPHTSAMDYGMPTSPASSYGGMDSNVTGPASSAPTTDMDISMTYPGIVLEFAMTQYDTTLPTQSNTYIPFGTPWAADVYQQSVMASSSAANAEGTPPPGAFSDEELAIMDQIVRQQQTAATASTGLVGASAGAAAAAHHQHQPHPQHHQLDHGMSVPLHSRR</sequence>
<protein>
    <recommendedName>
        <fullName evidence="10">Zn(2)-C6 fungal-type domain-containing protein</fullName>
    </recommendedName>
</protein>
<dbReference type="Proteomes" id="UP000813824">
    <property type="component" value="Unassembled WGS sequence"/>
</dbReference>
<dbReference type="GO" id="GO:0006351">
    <property type="term" value="P:DNA-templated transcription"/>
    <property type="evidence" value="ECO:0007669"/>
    <property type="project" value="InterPro"/>
</dbReference>
<evidence type="ECO:0000259" key="10">
    <source>
        <dbReference type="PROSITE" id="PS50048"/>
    </source>
</evidence>
<feature type="compositionally biased region" description="Polar residues" evidence="9">
    <location>
        <begin position="666"/>
        <end position="679"/>
    </location>
</feature>
<keyword evidence="2" id="KW-0479">Metal-binding</keyword>
<evidence type="ECO:0000313" key="11">
    <source>
        <dbReference type="EMBL" id="KAH8092517.1"/>
    </source>
</evidence>
<feature type="compositionally biased region" description="Basic and acidic residues" evidence="9">
    <location>
        <begin position="96"/>
        <end position="120"/>
    </location>
</feature>
<feature type="region of interest" description="Disordered" evidence="9">
    <location>
        <begin position="87"/>
        <end position="137"/>
    </location>
</feature>
<dbReference type="InterPro" id="IPR007219">
    <property type="entry name" value="XnlR_reg_dom"/>
</dbReference>
<feature type="coiled-coil region" evidence="8">
    <location>
        <begin position="60"/>
        <end position="87"/>
    </location>
</feature>
<dbReference type="SUPFAM" id="SSF57701">
    <property type="entry name" value="Zn2/Cys6 DNA-binding domain"/>
    <property type="match status" value="1"/>
</dbReference>
<keyword evidence="7" id="KW-0539">Nucleus</keyword>
<keyword evidence="12" id="KW-1185">Reference proteome</keyword>
<keyword evidence="5" id="KW-0238">DNA-binding</keyword>
<evidence type="ECO:0000256" key="7">
    <source>
        <dbReference type="ARBA" id="ARBA00023242"/>
    </source>
</evidence>
<dbReference type="PROSITE" id="PS00463">
    <property type="entry name" value="ZN2_CY6_FUNGAL_1"/>
    <property type="match status" value="1"/>
</dbReference>
<feature type="compositionally biased region" description="Basic residues" evidence="9">
    <location>
        <begin position="888"/>
        <end position="897"/>
    </location>
</feature>
<dbReference type="PANTHER" id="PTHR31313">
    <property type="entry name" value="TY1 ENHANCER ACTIVATOR"/>
    <property type="match status" value="1"/>
</dbReference>
<evidence type="ECO:0000256" key="9">
    <source>
        <dbReference type="SAM" id="MobiDB-lite"/>
    </source>
</evidence>